<evidence type="ECO:0000256" key="1">
    <source>
        <dbReference type="ARBA" id="ARBA00005329"/>
    </source>
</evidence>
<dbReference type="RefSeq" id="WP_320507072.1">
    <property type="nucleotide sequence ID" value="NZ_JAXCLW010000001.1"/>
</dbReference>
<accession>A0ABU5E8F7</accession>
<dbReference type="InterPro" id="IPR011614">
    <property type="entry name" value="Catalase_core"/>
</dbReference>
<evidence type="ECO:0000313" key="11">
    <source>
        <dbReference type="EMBL" id="MDY0882039.1"/>
    </source>
</evidence>
<dbReference type="PANTHER" id="PTHR11465:SF9">
    <property type="entry name" value="CATALASE"/>
    <property type="match status" value="1"/>
</dbReference>
<keyword evidence="12" id="KW-1185">Reference proteome</keyword>
<keyword evidence="3 7" id="KW-0349">Heme</keyword>
<dbReference type="SUPFAM" id="SSF56634">
    <property type="entry name" value="Heme-dependent catalase-like"/>
    <property type="match status" value="1"/>
</dbReference>
<keyword evidence="5 7" id="KW-0560">Oxidoreductase</keyword>
<keyword evidence="9" id="KW-1133">Transmembrane helix</keyword>
<name>A0ABU5E8F7_9PROT</name>
<comment type="cofactor">
    <cofactor evidence="7">
        <name>heme</name>
        <dbReference type="ChEBI" id="CHEBI:30413"/>
    </cofactor>
</comment>
<keyword evidence="9" id="KW-0812">Transmembrane</keyword>
<feature type="compositionally biased region" description="Polar residues" evidence="8">
    <location>
        <begin position="357"/>
        <end position="368"/>
    </location>
</feature>
<keyword evidence="4 7" id="KW-0479">Metal-binding</keyword>
<reference evidence="11 12" key="1">
    <citation type="journal article" date="2016" name="Antonie Van Leeuwenhoek">
        <title>Dongia soli sp. nov., isolated from soil from Dokdo, Korea.</title>
        <authorList>
            <person name="Kim D.U."/>
            <person name="Lee H."/>
            <person name="Kim H."/>
            <person name="Kim S.G."/>
            <person name="Ka J.O."/>
        </authorList>
    </citation>
    <scope>NUCLEOTIDE SEQUENCE [LARGE SCALE GENOMIC DNA]</scope>
    <source>
        <strain evidence="11 12">D78</strain>
    </source>
</reference>
<protein>
    <recommendedName>
        <fullName evidence="7">Catalase-related peroxidase</fullName>
        <ecNumber evidence="7">1.11.1.-</ecNumber>
    </recommendedName>
</protein>
<evidence type="ECO:0000313" key="12">
    <source>
        <dbReference type="Proteomes" id="UP001279642"/>
    </source>
</evidence>
<feature type="transmembrane region" description="Helical" evidence="9">
    <location>
        <begin position="20"/>
        <end position="44"/>
    </location>
</feature>
<dbReference type="InterPro" id="IPR024168">
    <property type="entry name" value="Catalase_SrpA-type_pred"/>
</dbReference>
<keyword evidence="9" id="KW-0472">Membrane</keyword>
<dbReference type="InterPro" id="IPR018028">
    <property type="entry name" value="Catalase"/>
</dbReference>
<evidence type="ECO:0000256" key="7">
    <source>
        <dbReference type="PIRNR" id="PIRNR000296"/>
    </source>
</evidence>
<keyword evidence="2 7" id="KW-0575">Peroxidase</keyword>
<evidence type="ECO:0000256" key="5">
    <source>
        <dbReference type="ARBA" id="ARBA00023002"/>
    </source>
</evidence>
<dbReference type="SMART" id="SM01060">
    <property type="entry name" value="Catalase"/>
    <property type="match status" value="1"/>
</dbReference>
<dbReference type="EMBL" id="JAXCLW010000001">
    <property type="protein sequence ID" value="MDY0882039.1"/>
    <property type="molecule type" value="Genomic_DNA"/>
</dbReference>
<dbReference type="EC" id="1.11.1.-" evidence="7"/>
<evidence type="ECO:0000256" key="2">
    <source>
        <dbReference type="ARBA" id="ARBA00022559"/>
    </source>
</evidence>
<comment type="function">
    <text evidence="7">Has an organic peroxide-dependent peroxidase activity.</text>
</comment>
<evidence type="ECO:0000256" key="6">
    <source>
        <dbReference type="ARBA" id="ARBA00023004"/>
    </source>
</evidence>
<organism evidence="11 12">
    <name type="scientific">Dongia soli</name>
    <dbReference type="NCBI Taxonomy" id="600628"/>
    <lineage>
        <taxon>Bacteria</taxon>
        <taxon>Pseudomonadati</taxon>
        <taxon>Pseudomonadota</taxon>
        <taxon>Alphaproteobacteria</taxon>
        <taxon>Rhodospirillales</taxon>
        <taxon>Dongiaceae</taxon>
        <taxon>Dongia</taxon>
    </lineage>
</organism>
<dbReference type="Gene3D" id="1.20.1280.120">
    <property type="match status" value="1"/>
</dbReference>
<dbReference type="PANTHER" id="PTHR11465">
    <property type="entry name" value="CATALASE"/>
    <property type="match status" value="1"/>
</dbReference>
<comment type="similarity">
    <text evidence="1 7">Belongs to the catalase family.</text>
</comment>
<feature type="region of interest" description="Disordered" evidence="8">
    <location>
        <begin position="347"/>
        <end position="368"/>
    </location>
</feature>
<dbReference type="Gene3D" id="2.40.180.10">
    <property type="entry name" value="Catalase core domain"/>
    <property type="match status" value="1"/>
</dbReference>
<feature type="domain" description="Catalase core" evidence="10">
    <location>
        <begin position="23"/>
        <end position="365"/>
    </location>
</feature>
<evidence type="ECO:0000256" key="8">
    <source>
        <dbReference type="SAM" id="MobiDB-lite"/>
    </source>
</evidence>
<proteinExistence type="inferred from homology"/>
<dbReference type="Pfam" id="PF00199">
    <property type="entry name" value="Catalase"/>
    <property type="match status" value="1"/>
</dbReference>
<evidence type="ECO:0000256" key="3">
    <source>
        <dbReference type="ARBA" id="ARBA00022617"/>
    </source>
</evidence>
<dbReference type="PIRSF" id="PIRSF000296">
    <property type="entry name" value="SrpA"/>
    <property type="match status" value="1"/>
</dbReference>
<comment type="caution">
    <text evidence="11">The sequence shown here is derived from an EMBL/GenBank/DDBJ whole genome shotgun (WGS) entry which is preliminary data.</text>
</comment>
<evidence type="ECO:0000256" key="4">
    <source>
        <dbReference type="ARBA" id="ARBA00022723"/>
    </source>
</evidence>
<dbReference type="Proteomes" id="UP001279642">
    <property type="component" value="Unassembled WGS sequence"/>
</dbReference>
<evidence type="ECO:0000256" key="9">
    <source>
        <dbReference type="SAM" id="Phobius"/>
    </source>
</evidence>
<sequence>MPPDKSSRYDLSVFRNGKMLARLIGIGIIVGCSAVAFAAVAGWLSPDKLTPASFVDGFQQANGVHPGFRRNHAKGVCIAGNFASNGQGVRLSKSVIFQPGIVPVVGRFALAGGMPMMADGPKAVRSMALSFRPANGEEWRTGMNDIPVFPFPTPADFYGQMQAAMPDPATGKPDPAKMKAFVDSHPKTAQAMKAIGAKPFSSGFADASYNSLDAFRFVNKAGTVMPVRWTMAAVDPFVAQSAEQPQTGDKNYLFDALAARLKQGPVQWHLIVTIGQADDPTNDATVAWPDDREKVDVGTLTIDRIASEAKDNCRDINFDPLVLPSGIEASDDPLLSARSAVYSRSFTRRAGEDKTPSAVQIDNTAKEP</sequence>
<dbReference type="InterPro" id="IPR020835">
    <property type="entry name" value="Catalase_sf"/>
</dbReference>
<keyword evidence="6 7" id="KW-0408">Iron</keyword>
<dbReference type="CDD" id="cd08153">
    <property type="entry name" value="srpA_like"/>
    <property type="match status" value="1"/>
</dbReference>
<gene>
    <name evidence="11" type="ORF">SMD27_04225</name>
</gene>
<dbReference type="PROSITE" id="PS51402">
    <property type="entry name" value="CATALASE_3"/>
    <property type="match status" value="1"/>
</dbReference>
<dbReference type="GO" id="GO:0004601">
    <property type="term" value="F:peroxidase activity"/>
    <property type="evidence" value="ECO:0007669"/>
    <property type="project" value="UniProtKB-KW"/>
</dbReference>
<evidence type="ECO:0000259" key="10">
    <source>
        <dbReference type="SMART" id="SM01060"/>
    </source>
</evidence>